<feature type="compositionally biased region" description="Basic and acidic residues" evidence="1">
    <location>
        <begin position="77"/>
        <end position="90"/>
    </location>
</feature>
<dbReference type="OrthoDB" id="5154006at2759"/>
<feature type="region of interest" description="Disordered" evidence="1">
    <location>
        <begin position="34"/>
        <end position="90"/>
    </location>
</feature>
<evidence type="ECO:0000313" key="2">
    <source>
        <dbReference type="EMBL" id="RFU33934.1"/>
    </source>
</evidence>
<comment type="caution">
    <text evidence="2">The sequence shown here is derived from an EMBL/GenBank/DDBJ whole genome shotgun (WGS) entry which is preliminary data.</text>
</comment>
<organism evidence="2 3">
    <name type="scientific">Scytalidium lignicola</name>
    <name type="common">Hyphomycete</name>
    <dbReference type="NCBI Taxonomy" id="5539"/>
    <lineage>
        <taxon>Eukaryota</taxon>
        <taxon>Fungi</taxon>
        <taxon>Dikarya</taxon>
        <taxon>Ascomycota</taxon>
        <taxon>Pezizomycotina</taxon>
        <taxon>Leotiomycetes</taxon>
        <taxon>Leotiomycetes incertae sedis</taxon>
        <taxon>Scytalidium</taxon>
    </lineage>
</organism>
<feature type="compositionally biased region" description="Basic and acidic residues" evidence="1">
    <location>
        <begin position="49"/>
        <end position="70"/>
    </location>
</feature>
<reference evidence="2 3" key="1">
    <citation type="submission" date="2018-05" db="EMBL/GenBank/DDBJ databases">
        <title>Draft genome sequence of Scytalidium lignicola DSM 105466, a ubiquitous saprotrophic fungus.</title>
        <authorList>
            <person name="Buettner E."/>
            <person name="Gebauer A.M."/>
            <person name="Hofrichter M."/>
            <person name="Liers C."/>
            <person name="Kellner H."/>
        </authorList>
    </citation>
    <scope>NUCLEOTIDE SEQUENCE [LARGE SCALE GENOMIC DNA]</scope>
    <source>
        <strain evidence="2 3">DSM 105466</strain>
    </source>
</reference>
<evidence type="ECO:0000313" key="3">
    <source>
        <dbReference type="Proteomes" id="UP000258309"/>
    </source>
</evidence>
<sequence length="287" mass="33269">MARSKLAFETRPEKSPVVSFSNWVLGGPLIVSGGRSISCPSRTSLQSKQEAKKDAKDEKSIEVPKDEKIEPTMSGAKNDETSKDEKSNLEKECGCSGREWMKQQDKRILEMKRNNKSWMDIAIAVQRNKHEVRARFKELIAEEEEKKRKKEAAVNASPLNINLDNDPEFAAFQKLYMIGTDNKDTSKPTCNYCNHNHDASTERRASFPSPPPFPSSWDQHTWNQRPATKFLRPNFIWSQEDCETLEMLEEQYVEQKWLQLQAKFFNWTGRMIPAELIQKKFEDDRGY</sequence>
<evidence type="ECO:0000256" key="1">
    <source>
        <dbReference type="SAM" id="MobiDB-lite"/>
    </source>
</evidence>
<feature type="non-terminal residue" evidence="2">
    <location>
        <position position="1"/>
    </location>
</feature>
<proteinExistence type="predicted"/>
<gene>
    <name evidence="2" type="ORF">B7463_g2412</name>
</gene>
<dbReference type="EMBL" id="NCSJ02000028">
    <property type="protein sequence ID" value="RFU33934.1"/>
    <property type="molecule type" value="Genomic_DNA"/>
</dbReference>
<feature type="non-terminal residue" evidence="2">
    <location>
        <position position="287"/>
    </location>
</feature>
<dbReference type="AlphaFoldDB" id="A0A3E2HKL6"/>
<keyword evidence="3" id="KW-1185">Reference proteome</keyword>
<dbReference type="STRING" id="5539.A0A3E2HKL6"/>
<accession>A0A3E2HKL6</accession>
<dbReference type="Proteomes" id="UP000258309">
    <property type="component" value="Unassembled WGS sequence"/>
</dbReference>
<protein>
    <recommendedName>
        <fullName evidence="4">Myb-like domain-containing protein</fullName>
    </recommendedName>
</protein>
<name>A0A3E2HKL6_SCYLI</name>
<evidence type="ECO:0008006" key="4">
    <source>
        <dbReference type="Google" id="ProtNLM"/>
    </source>
</evidence>